<evidence type="ECO:0000313" key="11">
    <source>
        <dbReference type="EMBL" id="SFR05565.1"/>
    </source>
</evidence>
<comment type="catalytic activity">
    <reaction evidence="9 10">
        <text>RNA(n) + a ribonucleoside 5'-triphosphate = RNA(n+1) + diphosphate</text>
        <dbReference type="Rhea" id="RHEA:21248"/>
        <dbReference type="Rhea" id="RHEA-COMP:14527"/>
        <dbReference type="Rhea" id="RHEA-COMP:17342"/>
        <dbReference type="ChEBI" id="CHEBI:33019"/>
        <dbReference type="ChEBI" id="CHEBI:61557"/>
        <dbReference type="ChEBI" id="CHEBI:140395"/>
        <dbReference type="EC" id="2.7.7.6"/>
    </reaction>
</comment>
<dbReference type="EC" id="2.7.7.6" evidence="2 10"/>
<keyword evidence="7 10" id="KW-0804">Transcription</keyword>
<evidence type="ECO:0000256" key="8">
    <source>
        <dbReference type="ARBA" id="ARBA00029924"/>
    </source>
</evidence>
<dbReference type="HAMAP" id="MF_00366">
    <property type="entry name" value="RNApol_bact_RpoZ"/>
    <property type="match status" value="1"/>
</dbReference>
<dbReference type="SUPFAM" id="SSF63562">
    <property type="entry name" value="RPB6/omega subunit-like"/>
    <property type="match status" value="1"/>
</dbReference>
<comment type="function">
    <text evidence="10">Promotes RNA polymerase assembly. Latches the N- and C-terminal regions of the beta' subunit thereby facilitating its interaction with the beta and alpha subunits.</text>
</comment>
<proteinExistence type="inferred from homology"/>
<evidence type="ECO:0000256" key="6">
    <source>
        <dbReference type="ARBA" id="ARBA00022695"/>
    </source>
</evidence>
<dbReference type="GO" id="GO:0003677">
    <property type="term" value="F:DNA binding"/>
    <property type="evidence" value="ECO:0007669"/>
    <property type="project" value="UniProtKB-UniRule"/>
</dbReference>
<keyword evidence="6 10" id="KW-0548">Nucleotidyltransferase</keyword>
<gene>
    <name evidence="10" type="primary">rpoZ</name>
    <name evidence="11" type="ORF">SAMN05660706_11249</name>
</gene>
<dbReference type="GO" id="GO:0003899">
    <property type="term" value="F:DNA-directed RNA polymerase activity"/>
    <property type="evidence" value="ECO:0007669"/>
    <property type="project" value="UniProtKB-UniRule"/>
</dbReference>
<sequence>MAMNKPSLDELMDRVDSRYTLVVVSAKRARRLTEVALHQDSEEKPGTVGKPVSAALYEVVQGKIKYRRTKQGIK</sequence>
<dbReference type="Pfam" id="PF01192">
    <property type="entry name" value="RNA_pol_Rpb6"/>
    <property type="match status" value="1"/>
</dbReference>
<evidence type="ECO:0000256" key="2">
    <source>
        <dbReference type="ARBA" id="ARBA00012418"/>
    </source>
</evidence>
<evidence type="ECO:0000256" key="5">
    <source>
        <dbReference type="ARBA" id="ARBA00022679"/>
    </source>
</evidence>
<keyword evidence="4 10" id="KW-0240">DNA-directed RNA polymerase</keyword>
<dbReference type="Gene3D" id="3.90.940.10">
    <property type="match status" value="1"/>
</dbReference>
<evidence type="ECO:0000256" key="4">
    <source>
        <dbReference type="ARBA" id="ARBA00022478"/>
    </source>
</evidence>
<dbReference type="NCBIfam" id="TIGR00690">
    <property type="entry name" value="rpoZ"/>
    <property type="match status" value="1"/>
</dbReference>
<dbReference type="SMART" id="SM01409">
    <property type="entry name" value="RNA_pol_Rpb6"/>
    <property type="match status" value="1"/>
</dbReference>
<dbReference type="AlphaFoldDB" id="A0A1I6DJD5"/>
<evidence type="ECO:0000256" key="9">
    <source>
        <dbReference type="ARBA" id="ARBA00048552"/>
    </source>
</evidence>
<dbReference type="GO" id="GO:0000428">
    <property type="term" value="C:DNA-directed RNA polymerase complex"/>
    <property type="evidence" value="ECO:0007669"/>
    <property type="project" value="UniProtKB-KW"/>
</dbReference>
<dbReference type="PANTHER" id="PTHR34476">
    <property type="entry name" value="DNA-DIRECTED RNA POLYMERASE SUBUNIT OMEGA"/>
    <property type="match status" value="1"/>
</dbReference>
<evidence type="ECO:0000256" key="7">
    <source>
        <dbReference type="ARBA" id="ARBA00023163"/>
    </source>
</evidence>
<evidence type="ECO:0000256" key="3">
    <source>
        <dbReference type="ARBA" id="ARBA00013725"/>
    </source>
</evidence>
<evidence type="ECO:0000313" key="12">
    <source>
        <dbReference type="Proteomes" id="UP000199584"/>
    </source>
</evidence>
<dbReference type="GO" id="GO:0006351">
    <property type="term" value="P:DNA-templated transcription"/>
    <property type="evidence" value="ECO:0007669"/>
    <property type="project" value="UniProtKB-UniRule"/>
</dbReference>
<protein>
    <recommendedName>
        <fullName evidence="3 10">DNA-directed RNA polymerase subunit omega</fullName>
        <shortName evidence="10">RNAP omega subunit</shortName>
        <ecNumber evidence="2 10">2.7.7.6</ecNumber>
    </recommendedName>
    <alternativeName>
        <fullName evidence="10">RNA polymerase omega subunit</fullName>
    </alternativeName>
    <alternativeName>
        <fullName evidence="8 10">Transcriptase subunit omega</fullName>
    </alternativeName>
</protein>
<evidence type="ECO:0000256" key="10">
    <source>
        <dbReference type="HAMAP-Rule" id="MF_00366"/>
    </source>
</evidence>
<dbReference type="EMBL" id="FOYM01000012">
    <property type="protein sequence ID" value="SFR05565.1"/>
    <property type="molecule type" value="Genomic_DNA"/>
</dbReference>
<dbReference type="InterPro" id="IPR006110">
    <property type="entry name" value="Pol_omega/Rpo6/RPB6"/>
</dbReference>
<accession>A0A1I6DJD5</accession>
<dbReference type="InterPro" id="IPR036161">
    <property type="entry name" value="RPB6/omega-like_sf"/>
</dbReference>
<dbReference type="Proteomes" id="UP000199584">
    <property type="component" value="Unassembled WGS sequence"/>
</dbReference>
<dbReference type="PANTHER" id="PTHR34476:SF1">
    <property type="entry name" value="DNA-DIRECTED RNA POLYMERASE SUBUNIT OMEGA"/>
    <property type="match status" value="1"/>
</dbReference>
<evidence type="ECO:0000256" key="1">
    <source>
        <dbReference type="ARBA" id="ARBA00006711"/>
    </source>
</evidence>
<dbReference type="InterPro" id="IPR003716">
    <property type="entry name" value="DNA-dir_RNA_pol_omega"/>
</dbReference>
<keyword evidence="12" id="KW-1185">Reference proteome</keyword>
<comment type="similarity">
    <text evidence="1 10">Belongs to the RNA polymerase subunit omega family.</text>
</comment>
<comment type="subunit">
    <text evidence="10">The RNAP catalytic core consists of 2 alpha, 1 beta, 1 beta' and 1 omega subunit. When a sigma factor is associated with the core the holoenzyme is formed, which can initiate transcription.</text>
</comment>
<keyword evidence="5 10" id="KW-0808">Transferase</keyword>
<name>A0A1I6DJD5_9FIRM</name>
<organism evidence="11 12">
    <name type="scientific">Desulfoscipio geothermicus DSM 3669</name>
    <dbReference type="NCBI Taxonomy" id="1121426"/>
    <lineage>
        <taxon>Bacteria</taxon>
        <taxon>Bacillati</taxon>
        <taxon>Bacillota</taxon>
        <taxon>Clostridia</taxon>
        <taxon>Eubacteriales</taxon>
        <taxon>Desulfallaceae</taxon>
        <taxon>Desulfoscipio</taxon>
    </lineage>
</organism>
<reference evidence="12" key="1">
    <citation type="submission" date="2016-10" db="EMBL/GenBank/DDBJ databases">
        <authorList>
            <person name="Varghese N."/>
            <person name="Submissions S."/>
        </authorList>
    </citation>
    <scope>NUCLEOTIDE SEQUENCE [LARGE SCALE GENOMIC DNA]</scope>
    <source>
        <strain evidence="12">DSM 3669</strain>
    </source>
</reference>
<dbReference type="STRING" id="39060.SAMN05660706_11249"/>